<dbReference type="Proteomes" id="UP000265443">
    <property type="component" value="Unassembled WGS sequence"/>
</dbReference>
<dbReference type="GO" id="GO:0005524">
    <property type="term" value="F:ATP binding"/>
    <property type="evidence" value="ECO:0007669"/>
    <property type="project" value="UniProtKB-KW"/>
</dbReference>
<keyword evidence="1" id="KW-0547">Nucleotide-binding</keyword>
<comment type="caution">
    <text evidence="4">The sequence shown here is derived from an EMBL/GenBank/DDBJ whole genome shotgun (WGS) entry which is preliminary data.</text>
</comment>
<keyword evidence="4" id="KW-0378">Hydrolase</keyword>
<dbReference type="PANTHER" id="PTHR43790">
    <property type="entry name" value="CARBOHYDRATE TRANSPORT ATP-BINDING PROTEIN MG119-RELATED"/>
    <property type="match status" value="1"/>
</dbReference>
<organism evidence="4 5">
    <name type="scientific">Meiothermus hypogaeus</name>
    <dbReference type="NCBI Taxonomy" id="884155"/>
    <lineage>
        <taxon>Bacteria</taxon>
        <taxon>Thermotogati</taxon>
        <taxon>Deinococcota</taxon>
        <taxon>Deinococci</taxon>
        <taxon>Thermales</taxon>
        <taxon>Thermaceae</taxon>
        <taxon>Meiothermus</taxon>
    </lineage>
</organism>
<protein>
    <submittedName>
        <fullName evidence="4">Xylose import ATP-binding protein XylG</fullName>
        <ecNumber evidence="4">3.6.3.17</ecNumber>
    </submittedName>
</protein>
<dbReference type="PANTHER" id="PTHR43790:SF4">
    <property type="entry name" value="GUANOSINE IMPORT ATP-BINDING PROTEIN NUPO"/>
    <property type="match status" value="1"/>
</dbReference>
<name>A0ABX9MRR7_9DEIN</name>
<keyword evidence="2 4" id="KW-0067">ATP-binding</keyword>
<dbReference type="EMBL" id="QWKY01000001">
    <property type="protein sequence ID" value="RIH81048.1"/>
    <property type="molecule type" value="Genomic_DNA"/>
</dbReference>
<dbReference type="SMART" id="SM00382">
    <property type="entry name" value="AAA"/>
    <property type="match status" value="1"/>
</dbReference>
<keyword evidence="5" id="KW-1185">Reference proteome</keyword>
<feature type="domain" description="ABC transporter" evidence="3">
    <location>
        <begin position="22"/>
        <end position="257"/>
    </location>
</feature>
<evidence type="ECO:0000256" key="1">
    <source>
        <dbReference type="ARBA" id="ARBA00022741"/>
    </source>
</evidence>
<dbReference type="InterPro" id="IPR003439">
    <property type="entry name" value="ABC_transporter-like_ATP-bd"/>
</dbReference>
<dbReference type="InterPro" id="IPR050107">
    <property type="entry name" value="ABC_carbohydrate_import_ATPase"/>
</dbReference>
<dbReference type="InterPro" id="IPR027417">
    <property type="entry name" value="P-loop_NTPase"/>
</dbReference>
<evidence type="ECO:0000256" key="2">
    <source>
        <dbReference type="ARBA" id="ARBA00022840"/>
    </source>
</evidence>
<dbReference type="Gene3D" id="3.40.50.300">
    <property type="entry name" value="P-loop containing nucleotide triphosphate hydrolases"/>
    <property type="match status" value="2"/>
</dbReference>
<dbReference type="EC" id="3.6.3.17" evidence="4"/>
<dbReference type="CDD" id="cd03216">
    <property type="entry name" value="ABC_Carb_Monos_I"/>
    <property type="match status" value="1"/>
</dbReference>
<evidence type="ECO:0000313" key="5">
    <source>
        <dbReference type="Proteomes" id="UP000265443"/>
    </source>
</evidence>
<dbReference type="InterPro" id="IPR017871">
    <property type="entry name" value="ABC_transporter-like_CS"/>
</dbReference>
<proteinExistence type="predicted"/>
<feature type="domain" description="ABC transporter" evidence="3">
    <location>
        <begin position="274"/>
        <end position="517"/>
    </location>
</feature>
<dbReference type="SUPFAM" id="SSF52540">
    <property type="entry name" value="P-loop containing nucleoside triphosphate hydrolases"/>
    <property type="match status" value="2"/>
</dbReference>
<evidence type="ECO:0000313" key="4">
    <source>
        <dbReference type="EMBL" id="RIH81048.1"/>
    </source>
</evidence>
<reference evidence="4 5" key="1">
    <citation type="submission" date="2018-08" db="EMBL/GenBank/DDBJ databases">
        <title>Meiothermus hypogaeus DSM 23238 genome sequencing project.</title>
        <authorList>
            <person name="Da Costa M.S."/>
            <person name="Albuquerque L."/>
            <person name="Raposo P."/>
            <person name="Froufe H.J.C."/>
            <person name="Barroso C.S."/>
            <person name="Egas C."/>
        </authorList>
    </citation>
    <scope>NUCLEOTIDE SEQUENCE [LARGE SCALE GENOMIC DNA]</scope>
    <source>
        <strain evidence="4 5">DSM 23238</strain>
    </source>
</reference>
<evidence type="ECO:0000259" key="3">
    <source>
        <dbReference type="PROSITE" id="PS50893"/>
    </source>
</evidence>
<dbReference type="GO" id="GO:0016787">
    <property type="term" value="F:hydrolase activity"/>
    <property type="evidence" value="ECO:0007669"/>
    <property type="project" value="UniProtKB-KW"/>
</dbReference>
<sequence length="518" mass="56949">MMRGMNNTVSDPKPQKKGAVALELKNITKRYPLVLANDHISLDVRWGEVLAVVGENGAGKSTLMKIVYGLVKPDQGEIWVNGHKVNISEPGDAIAQGIGMVHQHFMLVDPFTVLENVILGSEPTQGAQLNLAQARAEVESLMQDLEFDLPLDTPVEELPVGLQQRVEILKALYRKAKILILDEPTAVLTPQEADELFDFLRRFVDQGNAVIFISHKLAEVIKLSNRVTVIRDGKVVGTVSTPETNVAQLARMMVGREVILSVDKTEAQPGEAVLKVSNLTIPGKDKKHRLNGVSFEVRAGEIVGIAGVEGNGQTELVEAITGLRPYEGTIEYEGQTLRPNARVVREWGVSHIPEDRNSRGLVLDFTTRENLILGDHYRRPNAGFLGFIDADIIEQEGREIVEQFDVRPRSTELAARRYSGGNAQKIIVGRELSRKPRVLVAAQPTRGVDIGAIEFIHENIVKARDAGMAVLLVSADLNEVRSLSDRILVMFEGRIMGELKASEATEEKLGLLMAGITD</sequence>
<gene>
    <name evidence="4" type="primary">xylG_1</name>
    <name evidence="4" type="ORF">Mhypo_00089</name>
</gene>
<dbReference type="PROSITE" id="PS00211">
    <property type="entry name" value="ABC_TRANSPORTER_1"/>
    <property type="match status" value="1"/>
</dbReference>
<dbReference type="CDD" id="cd03215">
    <property type="entry name" value="ABC_Carb_Monos_II"/>
    <property type="match status" value="1"/>
</dbReference>
<accession>A0ABX9MRR7</accession>
<dbReference type="Pfam" id="PF00005">
    <property type="entry name" value="ABC_tran"/>
    <property type="match status" value="2"/>
</dbReference>
<dbReference type="InterPro" id="IPR003593">
    <property type="entry name" value="AAA+_ATPase"/>
</dbReference>
<dbReference type="PROSITE" id="PS50893">
    <property type="entry name" value="ABC_TRANSPORTER_2"/>
    <property type="match status" value="2"/>
</dbReference>